<protein>
    <submittedName>
        <fullName evidence="1">Unnamed protein product</fullName>
    </submittedName>
</protein>
<name>A0A9W7DGD4_AMBMO</name>
<evidence type="ECO:0000313" key="2">
    <source>
        <dbReference type="Proteomes" id="UP001165063"/>
    </source>
</evidence>
<dbReference type="EMBL" id="BSXU01002470">
    <property type="protein sequence ID" value="GMG37825.1"/>
    <property type="molecule type" value="Genomic_DNA"/>
</dbReference>
<evidence type="ECO:0000313" key="1">
    <source>
        <dbReference type="EMBL" id="GMG37825.1"/>
    </source>
</evidence>
<dbReference type="AlphaFoldDB" id="A0A9W7DGD4"/>
<reference evidence="1" key="1">
    <citation type="submission" date="2023-04" db="EMBL/GenBank/DDBJ databases">
        <title>Ambrosiozyma monospora NBRC 1965.</title>
        <authorList>
            <person name="Ichikawa N."/>
            <person name="Sato H."/>
            <person name="Tonouchi N."/>
        </authorList>
    </citation>
    <scope>NUCLEOTIDE SEQUENCE</scope>
    <source>
        <strain evidence="1">NBRC 1965</strain>
    </source>
</reference>
<accession>A0A9W7DGD4</accession>
<organism evidence="1 2">
    <name type="scientific">Ambrosiozyma monospora</name>
    <name type="common">Yeast</name>
    <name type="synonym">Endomycopsis monosporus</name>
    <dbReference type="NCBI Taxonomy" id="43982"/>
    <lineage>
        <taxon>Eukaryota</taxon>
        <taxon>Fungi</taxon>
        <taxon>Dikarya</taxon>
        <taxon>Ascomycota</taxon>
        <taxon>Saccharomycotina</taxon>
        <taxon>Pichiomycetes</taxon>
        <taxon>Pichiales</taxon>
        <taxon>Pichiaceae</taxon>
        <taxon>Ambrosiozyma</taxon>
    </lineage>
</organism>
<gene>
    <name evidence="1" type="ORF">Amon01_000486800</name>
</gene>
<proteinExistence type="predicted"/>
<sequence>MIWNCEHIKTFNYKKKSNKQPGQEVEHQRMTALKQHRQMCLTKREWKYDQKLNNKSLNASGGEMQKLRSEQWDYYKKNTEQHIYTTTTTTTTKKIPVGRLLKNEDKKVMRTVVRLRCNFGDLEEYLTAMKKSPKRCTCGDGSTIINRQHVIKECPKTAEHFGNISTEELLFGKKGIVELVEAIKACNIKA</sequence>
<comment type="caution">
    <text evidence="1">The sequence shown here is derived from an EMBL/GenBank/DDBJ whole genome shotgun (WGS) entry which is preliminary data.</text>
</comment>
<dbReference type="Proteomes" id="UP001165063">
    <property type="component" value="Unassembled WGS sequence"/>
</dbReference>
<keyword evidence="2" id="KW-1185">Reference proteome</keyword>